<dbReference type="AlphaFoldDB" id="A0A640VPG8"/>
<accession>A0A640VPG8</accession>
<dbReference type="EMBL" id="BLIV01000002">
    <property type="protein sequence ID" value="GFE49637.1"/>
    <property type="molecule type" value="Genomic_DNA"/>
</dbReference>
<feature type="domain" description="DUF6434" evidence="1">
    <location>
        <begin position="75"/>
        <end position="137"/>
    </location>
</feature>
<evidence type="ECO:0000313" key="2">
    <source>
        <dbReference type="EMBL" id="GFE49637.1"/>
    </source>
</evidence>
<dbReference type="RefSeq" id="WP_159975494.1">
    <property type="nucleotide sequence ID" value="NZ_BLIV01000002.1"/>
</dbReference>
<name>A0A640VPG8_9RHOB</name>
<sequence length="203" mass="23102">MPKIRNGRPDITSITSGAELRRWYWLKSELEAQAKAVGIRATGGKFTILDRLAHFLDTGEAVWPGDVRSKPRSTFDWHSAALTPATVITDSYRNTQNVRRFVKAHAGEGFKFNIAFMAWMKANCGRTLADAVAEYHRLKAEAAKPGFQSQIAHHNQFNQYTRDFLADNPEKGMGDVRKYWALKRDMPSEDGRHVYDRSDLDLD</sequence>
<proteinExistence type="predicted"/>
<keyword evidence="3" id="KW-1185">Reference proteome</keyword>
<dbReference type="Pfam" id="PF18953">
    <property type="entry name" value="SAP_new25"/>
    <property type="match status" value="1"/>
</dbReference>
<dbReference type="Pfam" id="PF20026">
    <property type="entry name" value="DUF6434"/>
    <property type="match status" value="1"/>
</dbReference>
<dbReference type="InterPro" id="IPR045492">
    <property type="entry name" value="DUF6434"/>
</dbReference>
<evidence type="ECO:0000259" key="1">
    <source>
        <dbReference type="Pfam" id="PF20026"/>
    </source>
</evidence>
<gene>
    <name evidence="2" type="ORF">So717_13900</name>
</gene>
<reference evidence="2 3" key="1">
    <citation type="submission" date="2019-12" db="EMBL/GenBank/DDBJ databases">
        <title>Roseobacter cerasinus sp. nov., isolated from seawater around aquaculture.</title>
        <authorList>
            <person name="Muramatsu S."/>
            <person name="Takabe Y."/>
            <person name="Mori K."/>
            <person name="Takaichi S."/>
            <person name="Hanada S."/>
        </authorList>
    </citation>
    <scope>NUCLEOTIDE SEQUENCE [LARGE SCALE GENOMIC DNA]</scope>
    <source>
        <strain evidence="2 3">AI77</strain>
    </source>
</reference>
<protein>
    <recommendedName>
        <fullName evidence="1">DUF6434 domain-containing protein</fullName>
    </recommendedName>
</protein>
<dbReference type="OrthoDB" id="9778090at2"/>
<comment type="caution">
    <text evidence="2">The sequence shown here is derived from an EMBL/GenBank/DDBJ whole genome shotgun (WGS) entry which is preliminary data.</text>
</comment>
<organism evidence="2 3">
    <name type="scientific">Roseobacter cerasinus</name>
    <dbReference type="NCBI Taxonomy" id="2602289"/>
    <lineage>
        <taxon>Bacteria</taxon>
        <taxon>Pseudomonadati</taxon>
        <taxon>Pseudomonadota</taxon>
        <taxon>Alphaproteobacteria</taxon>
        <taxon>Rhodobacterales</taxon>
        <taxon>Roseobacteraceae</taxon>
        <taxon>Roseobacter</taxon>
    </lineage>
</organism>
<evidence type="ECO:0000313" key="3">
    <source>
        <dbReference type="Proteomes" id="UP000436522"/>
    </source>
</evidence>
<dbReference type="Proteomes" id="UP000436522">
    <property type="component" value="Unassembled WGS sequence"/>
</dbReference>